<proteinExistence type="predicted"/>
<dbReference type="AlphaFoldDB" id="A0A8S9K083"/>
<protein>
    <submittedName>
        <fullName evidence="2">Uncharacterized protein</fullName>
    </submittedName>
</protein>
<organism evidence="2">
    <name type="scientific">Brassica cretica</name>
    <name type="common">Mustard</name>
    <dbReference type="NCBI Taxonomy" id="69181"/>
    <lineage>
        <taxon>Eukaryota</taxon>
        <taxon>Viridiplantae</taxon>
        <taxon>Streptophyta</taxon>
        <taxon>Embryophyta</taxon>
        <taxon>Tracheophyta</taxon>
        <taxon>Spermatophyta</taxon>
        <taxon>Magnoliopsida</taxon>
        <taxon>eudicotyledons</taxon>
        <taxon>Gunneridae</taxon>
        <taxon>Pentapetalae</taxon>
        <taxon>rosids</taxon>
        <taxon>malvids</taxon>
        <taxon>Brassicales</taxon>
        <taxon>Brassicaceae</taxon>
        <taxon>Brassiceae</taxon>
        <taxon>Brassica</taxon>
    </lineage>
</organism>
<dbReference type="EMBL" id="QGKY02000190">
    <property type="protein sequence ID" value="KAF2587765.1"/>
    <property type="molecule type" value="Genomic_DNA"/>
</dbReference>
<feature type="region of interest" description="Disordered" evidence="1">
    <location>
        <begin position="144"/>
        <end position="191"/>
    </location>
</feature>
<sequence>MEFGDRADDVIGSRPWTSKLPCQDQLVVTGGDLSKMSSNSVMLRVCELKAHGCGGTNRRIDPSANHSLKSISSIFDYNPLSIPPSFGRIFDQSLSFTNAQTKEDATVRMRGFGSWLQTDAYTMRRRINHDREPSKTGALTHELGRSGTSTLTNHEERRTTCSFSRKHRGSQNRCKRSPGVREAVMATGDEA</sequence>
<evidence type="ECO:0000256" key="1">
    <source>
        <dbReference type="SAM" id="MobiDB-lite"/>
    </source>
</evidence>
<gene>
    <name evidence="2" type="ORF">F2Q70_00038937</name>
</gene>
<name>A0A8S9K083_BRACR</name>
<comment type="caution">
    <text evidence="2">The sequence shown here is derived from an EMBL/GenBank/DDBJ whole genome shotgun (WGS) entry which is preliminary data.</text>
</comment>
<accession>A0A8S9K083</accession>
<reference evidence="2" key="1">
    <citation type="submission" date="2019-12" db="EMBL/GenBank/DDBJ databases">
        <title>Genome sequencing and annotation of Brassica cretica.</title>
        <authorList>
            <person name="Studholme D.J."/>
            <person name="Sarris P.F."/>
        </authorList>
    </citation>
    <scope>NUCLEOTIDE SEQUENCE</scope>
    <source>
        <strain evidence="2">PFS-102/07</strain>
        <tissue evidence="2">Leaf</tissue>
    </source>
</reference>
<evidence type="ECO:0000313" key="2">
    <source>
        <dbReference type="EMBL" id="KAF2587765.1"/>
    </source>
</evidence>
<feature type="compositionally biased region" description="Basic residues" evidence="1">
    <location>
        <begin position="164"/>
        <end position="178"/>
    </location>
</feature>